<name>N0B7V8_9HYPH</name>
<dbReference type="Proteomes" id="UP000005952">
    <property type="component" value="Chromosome"/>
</dbReference>
<keyword evidence="2" id="KW-1185">Reference proteome</keyword>
<reference evidence="1 2" key="1">
    <citation type="journal article" date="2013" name="Genome Announc.">
        <title>Genome sequences for three denitrifying bacterial strains isolated from a uranium- and nitrate-contaminated subsurface environment.</title>
        <authorList>
            <person name="Venkatramanan R."/>
            <person name="Prakash O."/>
            <person name="Woyke T."/>
            <person name="Chain P."/>
            <person name="Goodwin L.A."/>
            <person name="Watson D."/>
            <person name="Brooks S."/>
            <person name="Kostka J.E."/>
            <person name="Green S.J."/>
        </authorList>
    </citation>
    <scope>NUCLEOTIDE SEQUENCE [LARGE SCALE GENOMIC DNA]</scope>
    <source>
        <strain evidence="1 2">1NES1</strain>
    </source>
</reference>
<sequence length="248" mass="27714">MSSSRMKVFRWKNCYADVAASKHGITVQSFFDDVIAPAICALEDKISALGRSGDPGDAFAQADMEDVLKETKMAFGLAIQSIWERQLRGYLRGCASELMPSNALAAQVTKANWTQLCELFLELRGIRLNAFPSFADLDTLQLLGNACRHGDGSSAIEVAMRCPELWRVYPPMPFEDQPRDSGLPPIALMDVPVERLREFVAAVAIFWDDAEYIYNESIERKHPSLEAKLARERTERNWRPQATPDGGA</sequence>
<dbReference type="KEGG" id="hdt:HYPDE_40253"/>
<accession>N0B7V8</accession>
<evidence type="ECO:0000313" key="1">
    <source>
        <dbReference type="EMBL" id="AGK59719.1"/>
    </source>
</evidence>
<gene>
    <name evidence="1" type="ORF">HYPDE_40253</name>
</gene>
<proteinExistence type="predicted"/>
<organism evidence="1 2">
    <name type="scientific">Hyphomicrobium denitrificans 1NES1</name>
    <dbReference type="NCBI Taxonomy" id="670307"/>
    <lineage>
        <taxon>Bacteria</taxon>
        <taxon>Pseudomonadati</taxon>
        <taxon>Pseudomonadota</taxon>
        <taxon>Alphaproteobacteria</taxon>
        <taxon>Hyphomicrobiales</taxon>
        <taxon>Hyphomicrobiaceae</taxon>
        <taxon>Hyphomicrobium</taxon>
    </lineage>
</organism>
<dbReference type="HOGENOM" id="CLU_1146293_0_0_5"/>
<dbReference type="AlphaFoldDB" id="N0B7V8"/>
<protein>
    <submittedName>
        <fullName evidence="1">Uncharacterized protein</fullName>
    </submittedName>
</protein>
<dbReference type="STRING" id="670307.HYPDE_40253"/>
<evidence type="ECO:0000313" key="2">
    <source>
        <dbReference type="Proteomes" id="UP000005952"/>
    </source>
</evidence>
<dbReference type="EMBL" id="CP005587">
    <property type="protein sequence ID" value="AGK59719.1"/>
    <property type="molecule type" value="Genomic_DNA"/>
</dbReference>